<name>A0AAW1WUC2_RUBAR</name>
<sequence length="134" mass="15697">MFIRDVMLVPDLDENLLSIGQLMEHGYHLHFGDTTCKIFEKGNPTQLMVEIEMRKNRSFPLSFNYSNELAMKMDVQEDSWLWHRRLGHLNFQSLKHLHQHDMVHGLPKIQEVNEVCEGCALGKQHRDSFPQGKP</sequence>
<organism evidence="2 3">
    <name type="scientific">Rubus argutus</name>
    <name type="common">Southern blackberry</name>
    <dbReference type="NCBI Taxonomy" id="59490"/>
    <lineage>
        <taxon>Eukaryota</taxon>
        <taxon>Viridiplantae</taxon>
        <taxon>Streptophyta</taxon>
        <taxon>Embryophyta</taxon>
        <taxon>Tracheophyta</taxon>
        <taxon>Spermatophyta</taxon>
        <taxon>Magnoliopsida</taxon>
        <taxon>eudicotyledons</taxon>
        <taxon>Gunneridae</taxon>
        <taxon>Pentapetalae</taxon>
        <taxon>rosids</taxon>
        <taxon>fabids</taxon>
        <taxon>Rosales</taxon>
        <taxon>Rosaceae</taxon>
        <taxon>Rosoideae</taxon>
        <taxon>Rosoideae incertae sedis</taxon>
        <taxon>Rubus</taxon>
    </lineage>
</organism>
<dbReference type="Pfam" id="PF13976">
    <property type="entry name" value="gag_pre-integrs"/>
    <property type="match status" value="1"/>
</dbReference>
<evidence type="ECO:0000313" key="3">
    <source>
        <dbReference type="Proteomes" id="UP001457282"/>
    </source>
</evidence>
<evidence type="ECO:0000259" key="1">
    <source>
        <dbReference type="Pfam" id="PF13976"/>
    </source>
</evidence>
<reference evidence="2 3" key="1">
    <citation type="journal article" date="2023" name="G3 (Bethesda)">
        <title>A chromosome-length genome assembly and annotation of blackberry (Rubus argutus, cv. 'Hillquist').</title>
        <authorList>
            <person name="Bruna T."/>
            <person name="Aryal R."/>
            <person name="Dudchenko O."/>
            <person name="Sargent D.J."/>
            <person name="Mead D."/>
            <person name="Buti M."/>
            <person name="Cavallini A."/>
            <person name="Hytonen T."/>
            <person name="Andres J."/>
            <person name="Pham M."/>
            <person name="Weisz D."/>
            <person name="Mascagni F."/>
            <person name="Usai G."/>
            <person name="Natali L."/>
            <person name="Bassil N."/>
            <person name="Fernandez G.E."/>
            <person name="Lomsadze A."/>
            <person name="Armour M."/>
            <person name="Olukolu B."/>
            <person name="Poorten T."/>
            <person name="Britton C."/>
            <person name="Davik J."/>
            <person name="Ashrafi H."/>
            <person name="Aiden E.L."/>
            <person name="Borodovsky M."/>
            <person name="Worthington M."/>
        </authorList>
    </citation>
    <scope>NUCLEOTIDE SEQUENCE [LARGE SCALE GENOMIC DNA]</scope>
    <source>
        <strain evidence="2">PI 553951</strain>
    </source>
</reference>
<dbReference type="Proteomes" id="UP001457282">
    <property type="component" value="Unassembled WGS sequence"/>
</dbReference>
<dbReference type="InterPro" id="IPR025724">
    <property type="entry name" value="GAG-pre-integrase_dom"/>
</dbReference>
<keyword evidence="3" id="KW-1185">Reference proteome</keyword>
<proteinExistence type="predicted"/>
<feature type="domain" description="GAG-pre-integrase" evidence="1">
    <location>
        <begin position="60"/>
        <end position="124"/>
    </location>
</feature>
<evidence type="ECO:0000313" key="2">
    <source>
        <dbReference type="EMBL" id="KAK9927640.1"/>
    </source>
</evidence>
<protein>
    <recommendedName>
        <fullName evidence="1">GAG-pre-integrase domain-containing protein</fullName>
    </recommendedName>
</protein>
<dbReference type="EMBL" id="JBEDUW010000005">
    <property type="protein sequence ID" value="KAK9927640.1"/>
    <property type="molecule type" value="Genomic_DNA"/>
</dbReference>
<gene>
    <name evidence="2" type="ORF">M0R45_024816</name>
</gene>
<accession>A0AAW1WUC2</accession>
<dbReference type="AlphaFoldDB" id="A0AAW1WUC2"/>
<comment type="caution">
    <text evidence="2">The sequence shown here is derived from an EMBL/GenBank/DDBJ whole genome shotgun (WGS) entry which is preliminary data.</text>
</comment>